<accession>A0ABT5F5V0</accession>
<dbReference type="Proteomes" id="UP001221411">
    <property type="component" value="Unassembled WGS sequence"/>
</dbReference>
<protein>
    <submittedName>
        <fullName evidence="2">Uncharacterized protein</fullName>
    </submittedName>
</protein>
<evidence type="ECO:0000256" key="1">
    <source>
        <dbReference type="SAM" id="MobiDB-lite"/>
    </source>
</evidence>
<dbReference type="EMBL" id="JAQNDO010000001">
    <property type="protein sequence ID" value="MDC0749326.1"/>
    <property type="molecule type" value="Genomic_DNA"/>
</dbReference>
<feature type="region of interest" description="Disordered" evidence="1">
    <location>
        <begin position="1"/>
        <end position="21"/>
    </location>
</feature>
<comment type="caution">
    <text evidence="2">The sequence shown here is derived from an EMBL/GenBank/DDBJ whole genome shotgun (WGS) entry which is preliminary data.</text>
</comment>
<evidence type="ECO:0000313" key="2">
    <source>
        <dbReference type="EMBL" id="MDC0749326.1"/>
    </source>
</evidence>
<dbReference type="RefSeq" id="WP_271929054.1">
    <property type="nucleotide sequence ID" value="NZ_JAQNDO010000001.1"/>
</dbReference>
<sequence>MRTSALALPGTSTANAPSAPRITTKPCVAETSGPTVCGAPGVAASLGSTRTSMASVDVVRTVTEPTTPTTSAAALPRPQSSTFTTIRLELP</sequence>
<reference evidence="2 3" key="1">
    <citation type="submission" date="2022-11" db="EMBL/GenBank/DDBJ databases">
        <title>Minimal conservation of predation-associated metabolite biosynthetic gene clusters underscores biosynthetic potential of Myxococcota including descriptions for ten novel species: Archangium lansinium sp. nov., Myxococcus landrumus sp. nov., Nannocystis bai.</title>
        <authorList>
            <person name="Ahearne A."/>
            <person name="Stevens C."/>
            <person name="Dowd S."/>
        </authorList>
    </citation>
    <scope>NUCLEOTIDE SEQUENCE [LARGE SCALE GENOMIC DNA]</scope>
    <source>
        <strain evidence="2 3">RJM3</strain>
    </source>
</reference>
<name>A0ABT5F5V0_9BACT</name>
<proteinExistence type="predicted"/>
<evidence type="ECO:0000313" key="3">
    <source>
        <dbReference type="Proteomes" id="UP001221411"/>
    </source>
</evidence>
<organism evidence="2 3">
    <name type="scientific">Polyangium mundeleinium</name>
    <dbReference type="NCBI Taxonomy" id="2995306"/>
    <lineage>
        <taxon>Bacteria</taxon>
        <taxon>Pseudomonadati</taxon>
        <taxon>Myxococcota</taxon>
        <taxon>Polyangia</taxon>
        <taxon>Polyangiales</taxon>
        <taxon>Polyangiaceae</taxon>
        <taxon>Polyangium</taxon>
    </lineage>
</organism>
<gene>
    <name evidence="2" type="ORF">POL67_48810</name>
</gene>
<keyword evidence="3" id="KW-1185">Reference proteome</keyword>